<dbReference type="RefSeq" id="WP_168075538.1">
    <property type="nucleotide sequence ID" value="NZ_BAAAQJ010000019.1"/>
</dbReference>
<name>A0A8J3LSY9_9ACTN</name>
<keyword evidence="4" id="KW-1185">Reference proteome</keyword>
<dbReference type="PANTHER" id="PTHR43943:SF2">
    <property type="entry name" value="DEHYDROGENASE_REDUCTASE 4"/>
    <property type="match status" value="1"/>
</dbReference>
<keyword evidence="2" id="KW-0560">Oxidoreductase</keyword>
<dbReference type="CDD" id="cd05233">
    <property type="entry name" value="SDR_c"/>
    <property type="match status" value="1"/>
</dbReference>
<evidence type="ECO:0000313" key="4">
    <source>
        <dbReference type="Proteomes" id="UP000653674"/>
    </source>
</evidence>
<dbReference type="FunFam" id="3.40.50.720:FF:000084">
    <property type="entry name" value="Short-chain dehydrogenase reductase"/>
    <property type="match status" value="1"/>
</dbReference>
<dbReference type="Gene3D" id="3.40.50.720">
    <property type="entry name" value="NAD(P)-binding Rossmann-like Domain"/>
    <property type="match status" value="1"/>
</dbReference>
<dbReference type="NCBIfam" id="NF005559">
    <property type="entry name" value="PRK07231.1"/>
    <property type="match status" value="1"/>
</dbReference>
<dbReference type="AlphaFoldDB" id="A0A8J3LSY9"/>
<evidence type="ECO:0000256" key="1">
    <source>
        <dbReference type="ARBA" id="ARBA00006484"/>
    </source>
</evidence>
<comment type="caution">
    <text evidence="3">The sequence shown here is derived from an EMBL/GenBank/DDBJ whole genome shotgun (WGS) entry which is preliminary data.</text>
</comment>
<dbReference type="SUPFAM" id="SSF51735">
    <property type="entry name" value="NAD(P)-binding Rossmann-fold domains"/>
    <property type="match status" value="1"/>
</dbReference>
<dbReference type="Proteomes" id="UP000653674">
    <property type="component" value="Unassembled WGS sequence"/>
</dbReference>
<dbReference type="PROSITE" id="PS00061">
    <property type="entry name" value="ADH_SHORT"/>
    <property type="match status" value="1"/>
</dbReference>
<reference evidence="3" key="1">
    <citation type="submission" date="2021-01" db="EMBL/GenBank/DDBJ databases">
        <title>Whole genome shotgun sequence of Planosporangium flavigriseum NBRC 105377.</title>
        <authorList>
            <person name="Komaki H."/>
            <person name="Tamura T."/>
        </authorList>
    </citation>
    <scope>NUCLEOTIDE SEQUENCE</scope>
    <source>
        <strain evidence="3">NBRC 105377</strain>
    </source>
</reference>
<gene>
    <name evidence="3" type="ORF">Pfl04_10740</name>
</gene>
<evidence type="ECO:0000256" key="2">
    <source>
        <dbReference type="ARBA" id="ARBA00023002"/>
    </source>
</evidence>
<dbReference type="InterPro" id="IPR020904">
    <property type="entry name" value="Sc_DH/Rdtase_CS"/>
</dbReference>
<dbReference type="EMBL" id="BONU01000005">
    <property type="protein sequence ID" value="GIG72670.1"/>
    <property type="molecule type" value="Genomic_DNA"/>
</dbReference>
<dbReference type="PRINTS" id="PR00080">
    <property type="entry name" value="SDRFAMILY"/>
</dbReference>
<accession>A0A8J3LSY9</accession>
<organism evidence="3 4">
    <name type="scientific">Planosporangium flavigriseum</name>
    <dbReference type="NCBI Taxonomy" id="373681"/>
    <lineage>
        <taxon>Bacteria</taxon>
        <taxon>Bacillati</taxon>
        <taxon>Actinomycetota</taxon>
        <taxon>Actinomycetes</taxon>
        <taxon>Micromonosporales</taxon>
        <taxon>Micromonosporaceae</taxon>
        <taxon>Planosporangium</taxon>
    </lineage>
</organism>
<dbReference type="Pfam" id="PF13561">
    <property type="entry name" value="adh_short_C2"/>
    <property type="match status" value="1"/>
</dbReference>
<dbReference type="PANTHER" id="PTHR43943">
    <property type="entry name" value="DEHYDROGENASE/REDUCTASE (SDR FAMILY) MEMBER 4"/>
    <property type="match status" value="1"/>
</dbReference>
<dbReference type="InterPro" id="IPR002347">
    <property type="entry name" value="SDR_fam"/>
</dbReference>
<dbReference type="GO" id="GO:0016491">
    <property type="term" value="F:oxidoreductase activity"/>
    <property type="evidence" value="ECO:0007669"/>
    <property type="project" value="UniProtKB-KW"/>
</dbReference>
<protein>
    <submittedName>
        <fullName evidence="3">3-ketoacyl-ACP reductase</fullName>
    </submittedName>
</protein>
<evidence type="ECO:0000313" key="3">
    <source>
        <dbReference type="EMBL" id="GIG72670.1"/>
    </source>
</evidence>
<comment type="similarity">
    <text evidence="1">Belongs to the short-chain dehydrogenases/reductases (SDR) family.</text>
</comment>
<dbReference type="InterPro" id="IPR036291">
    <property type="entry name" value="NAD(P)-bd_dom_sf"/>
</dbReference>
<proteinExistence type="inferred from homology"/>
<dbReference type="PRINTS" id="PR00081">
    <property type="entry name" value="GDHRDH"/>
</dbReference>
<sequence length="254" mass="26762">MPEQSARTAIVTGASRGIGKATAELLAAEGCNVVLTSRKQEALDAVAAELTEAYPNVDVLAHAAHAAEPDQAAGCVDAAMARFGRIDVLVNNAGTNPYFGSLVDIDPERADKTVRLNQFGVVLWTQLVWKASMAEHGGSIVNVASVGGLLTEPGIGYYNATKAAVIHLTRQLAQELAPKVRVNAVAPGVVRTQLARALWENHEEYLKEHLPLGRIGEPGDIAEAIGFLAGDKSSWMTGQTMVIDGGATIRSSLT</sequence>